<dbReference type="SUPFAM" id="SSF57756">
    <property type="entry name" value="Retrovirus zinc finger-like domains"/>
    <property type="match status" value="1"/>
</dbReference>
<sequence>METYEEDETTIQDTSDAEIVVDQRMTNFFQEGFIQPFRENILHRDMKKDVAQGKFLRLEELDHQETCVVCSRQFNNLTNFDWSCVHHPTQWNGFIYHCCGKTKKQSVGCSTSKHKKIQTPKPPQNPSSCTSCKEHGHTNKNCPKDPNTRTGADPFEELNRISQLNFSKATPKIKSAKYKLEYEGFNDIKDLQKLIKGKNLSQNLNKNQT</sequence>
<keyword evidence="1" id="KW-0863">Zinc-finger</keyword>
<name>A0A1R2BAQ1_9CILI</name>
<organism evidence="4 5">
    <name type="scientific">Stentor coeruleus</name>
    <dbReference type="NCBI Taxonomy" id="5963"/>
    <lineage>
        <taxon>Eukaryota</taxon>
        <taxon>Sar</taxon>
        <taxon>Alveolata</taxon>
        <taxon>Ciliophora</taxon>
        <taxon>Postciliodesmatophora</taxon>
        <taxon>Heterotrichea</taxon>
        <taxon>Heterotrichida</taxon>
        <taxon>Stentoridae</taxon>
        <taxon>Stentor</taxon>
    </lineage>
</organism>
<dbReference type="Proteomes" id="UP000187209">
    <property type="component" value="Unassembled WGS sequence"/>
</dbReference>
<feature type="domain" description="CCHC-type" evidence="3">
    <location>
        <begin position="129"/>
        <end position="144"/>
    </location>
</feature>
<comment type="caution">
    <text evidence="4">The sequence shown here is derived from an EMBL/GenBank/DDBJ whole genome shotgun (WGS) entry which is preliminary data.</text>
</comment>
<proteinExistence type="predicted"/>
<keyword evidence="1" id="KW-0479">Metal-binding</keyword>
<dbReference type="InterPro" id="IPR036875">
    <property type="entry name" value="Znf_CCHC_sf"/>
</dbReference>
<dbReference type="EMBL" id="MPUH01000792">
    <property type="protein sequence ID" value="OMJ73842.1"/>
    <property type="molecule type" value="Genomic_DNA"/>
</dbReference>
<dbReference type="InterPro" id="IPR001878">
    <property type="entry name" value="Znf_CCHC"/>
</dbReference>
<evidence type="ECO:0000256" key="1">
    <source>
        <dbReference type="PROSITE-ProRule" id="PRU00432"/>
    </source>
</evidence>
<feature type="region of interest" description="Disordered" evidence="2">
    <location>
        <begin position="114"/>
        <end position="151"/>
    </location>
</feature>
<dbReference type="GO" id="GO:0003676">
    <property type="term" value="F:nucleic acid binding"/>
    <property type="evidence" value="ECO:0007669"/>
    <property type="project" value="InterPro"/>
</dbReference>
<dbReference type="InterPro" id="IPR001562">
    <property type="entry name" value="Znf_Btk_motif"/>
</dbReference>
<feature type="compositionally biased region" description="Basic and acidic residues" evidence="2">
    <location>
        <begin position="132"/>
        <end position="147"/>
    </location>
</feature>
<accession>A0A1R2BAQ1</accession>
<evidence type="ECO:0000256" key="2">
    <source>
        <dbReference type="SAM" id="MobiDB-lite"/>
    </source>
</evidence>
<gene>
    <name evidence="4" type="ORF">SteCoe_27393</name>
</gene>
<dbReference type="PROSITE" id="PS51113">
    <property type="entry name" value="ZF_BTK"/>
    <property type="match status" value="1"/>
</dbReference>
<keyword evidence="1" id="KW-0862">Zinc</keyword>
<protein>
    <recommendedName>
        <fullName evidence="3">CCHC-type domain-containing protein</fullName>
    </recommendedName>
</protein>
<dbReference type="PROSITE" id="PS50158">
    <property type="entry name" value="ZF_CCHC"/>
    <property type="match status" value="1"/>
</dbReference>
<keyword evidence="5" id="KW-1185">Reference proteome</keyword>
<dbReference type="AlphaFoldDB" id="A0A1R2BAQ1"/>
<dbReference type="GO" id="GO:0008270">
    <property type="term" value="F:zinc ion binding"/>
    <property type="evidence" value="ECO:0007669"/>
    <property type="project" value="UniProtKB-KW"/>
</dbReference>
<evidence type="ECO:0000259" key="3">
    <source>
        <dbReference type="PROSITE" id="PS50158"/>
    </source>
</evidence>
<dbReference type="GO" id="GO:0035556">
    <property type="term" value="P:intracellular signal transduction"/>
    <property type="evidence" value="ECO:0007669"/>
    <property type="project" value="InterPro"/>
</dbReference>
<evidence type="ECO:0000313" key="4">
    <source>
        <dbReference type="EMBL" id="OMJ73842.1"/>
    </source>
</evidence>
<evidence type="ECO:0000313" key="5">
    <source>
        <dbReference type="Proteomes" id="UP000187209"/>
    </source>
</evidence>
<reference evidence="4 5" key="1">
    <citation type="submission" date="2016-11" db="EMBL/GenBank/DDBJ databases">
        <title>The macronuclear genome of Stentor coeruleus: a giant cell with tiny introns.</title>
        <authorList>
            <person name="Slabodnick M."/>
            <person name="Ruby J.G."/>
            <person name="Reiff S.B."/>
            <person name="Swart E.C."/>
            <person name="Gosai S."/>
            <person name="Prabakaran S."/>
            <person name="Witkowska E."/>
            <person name="Larue G.E."/>
            <person name="Fisher S."/>
            <person name="Freeman R.M."/>
            <person name="Gunawardena J."/>
            <person name="Chu W."/>
            <person name="Stover N.A."/>
            <person name="Gregory B.D."/>
            <person name="Nowacki M."/>
            <person name="Derisi J."/>
            <person name="Roy S.W."/>
            <person name="Marshall W.F."/>
            <person name="Sood P."/>
        </authorList>
    </citation>
    <scope>NUCLEOTIDE SEQUENCE [LARGE SCALE GENOMIC DNA]</scope>
    <source>
        <strain evidence="4">WM001</strain>
    </source>
</reference>